<dbReference type="RefSeq" id="WP_190563887.1">
    <property type="nucleotide sequence ID" value="NZ_JACJQU010000017.1"/>
</dbReference>
<comment type="caution">
    <text evidence="2">The sequence shown here is derived from an EMBL/GenBank/DDBJ whole genome shotgun (WGS) entry which is preliminary data.</text>
</comment>
<dbReference type="CDD" id="cd00060">
    <property type="entry name" value="FHA"/>
    <property type="match status" value="1"/>
</dbReference>
<dbReference type="Proteomes" id="UP000662185">
    <property type="component" value="Unassembled WGS sequence"/>
</dbReference>
<organism evidence="2 3">
    <name type="scientific">Anabaena sphaerica FACHB-251</name>
    <dbReference type="NCBI Taxonomy" id="2692883"/>
    <lineage>
        <taxon>Bacteria</taxon>
        <taxon>Bacillati</taxon>
        <taxon>Cyanobacteriota</taxon>
        <taxon>Cyanophyceae</taxon>
        <taxon>Nostocales</taxon>
        <taxon>Nostocaceae</taxon>
        <taxon>Anabaena</taxon>
    </lineage>
</organism>
<dbReference type="Pfam" id="PF00498">
    <property type="entry name" value="FHA"/>
    <property type="match status" value="1"/>
</dbReference>
<feature type="domain" description="FHA" evidence="1">
    <location>
        <begin position="31"/>
        <end position="83"/>
    </location>
</feature>
<sequence>MNALILQWHEAGQNKTQQIYEKQHSKNPGTCRIGRDPLRCDIVLTHPTVSGLHIEIFFDYQQQRFYIRNLREPNPPQIDGKPLVKGEMPLIEGSIIYLGQQQLQVTAISIDSIPATIIVQPPAQAVHHHHKQSLPTQPNLVYGLECPKCHKISPPENLQIGCPWCGTSLAASVSVLLAPSH</sequence>
<evidence type="ECO:0000313" key="2">
    <source>
        <dbReference type="EMBL" id="MBD2295997.1"/>
    </source>
</evidence>
<gene>
    <name evidence="2" type="ORF">H6G06_21585</name>
</gene>
<proteinExistence type="predicted"/>
<protein>
    <submittedName>
        <fullName evidence="2">FHA domain-containing protein</fullName>
    </submittedName>
</protein>
<keyword evidence="3" id="KW-1185">Reference proteome</keyword>
<dbReference type="Gene3D" id="2.60.200.20">
    <property type="match status" value="1"/>
</dbReference>
<reference evidence="3" key="1">
    <citation type="journal article" date="2020" name="ISME J.">
        <title>Comparative genomics reveals insights into cyanobacterial evolution and habitat adaptation.</title>
        <authorList>
            <person name="Chen M.Y."/>
            <person name="Teng W.K."/>
            <person name="Zhao L."/>
            <person name="Hu C.X."/>
            <person name="Zhou Y.K."/>
            <person name="Han B.P."/>
            <person name="Song L.R."/>
            <person name="Shu W.S."/>
        </authorList>
    </citation>
    <scope>NUCLEOTIDE SEQUENCE [LARGE SCALE GENOMIC DNA]</scope>
    <source>
        <strain evidence="3">FACHB-251</strain>
    </source>
</reference>
<dbReference type="InterPro" id="IPR000253">
    <property type="entry name" value="FHA_dom"/>
</dbReference>
<dbReference type="PROSITE" id="PS50006">
    <property type="entry name" value="FHA_DOMAIN"/>
    <property type="match status" value="1"/>
</dbReference>
<dbReference type="EMBL" id="JACJQU010000017">
    <property type="protein sequence ID" value="MBD2295997.1"/>
    <property type="molecule type" value="Genomic_DNA"/>
</dbReference>
<name>A0A926WKX8_9NOST</name>
<dbReference type="SUPFAM" id="SSF49879">
    <property type="entry name" value="SMAD/FHA domain"/>
    <property type="match status" value="1"/>
</dbReference>
<evidence type="ECO:0000259" key="1">
    <source>
        <dbReference type="PROSITE" id="PS50006"/>
    </source>
</evidence>
<dbReference type="InterPro" id="IPR008984">
    <property type="entry name" value="SMAD_FHA_dom_sf"/>
</dbReference>
<dbReference type="AlphaFoldDB" id="A0A926WKX8"/>
<accession>A0A926WKX8</accession>
<dbReference type="SMART" id="SM00240">
    <property type="entry name" value="FHA"/>
    <property type="match status" value="1"/>
</dbReference>
<evidence type="ECO:0000313" key="3">
    <source>
        <dbReference type="Proteomes" id="UP000662185"/>
    </source>
</evidence>